<evidence type="ECO:0000259" key="7">
    <source>
        <dbReference type="Pfam" id="PF01619"/>
    </source>
</evidence>
<dbReference type="EMBL" id="BSDZ01000103">
    <property type="protein sequence ID" value="GLI71319.1"/>
    <property type="molecule type" value="Genomic_DNA"/>
</dbReference>
<dbReference type="InterPro" id="IPR029041">
    <property type="entry name" value="FAD-linked_oxidoreductase-like"/>
</dbReference>
<dbReference type="PANTHER" id="PTHR13914">
    <property type="entry name" value="PROLINE OXIDASE"/>
    <property type="match status" value="1"/>
</dbReference>
<evidence type="ECO:0000256" key="1">
    <source>
        <dbReference type="ARBA" id="ARBA00005869"/>
    </source>
</evidence>
<comment type="cofactor">
    <cofactor evidence="5">
        <name>FAD</name>
        <dbReference type="ChEBI" id="CHEBI:57692"/>
    </cofactor>
</comment>
<keyword evidence="3 5" id="KW-0560">Oxidoreductase</keyword>
<feature type="region of interest" description="Disordered" evidence="6">
    <location>
        <begin position="313"/>
        <end position="349"/>
    </location>
</feature>
<evidence type="ECO:0000313" key="8">
    <source>
        <dbReference type="EMBL" id="GLI71319.1"/>
    </source>
</evidence>
<dbReference type="Gene3D" id="3.20.20.220">
    <property type="match status" value="2"/>
</dbReference>
<reference evidence="8 9" key="1">
    <citation type="journal article" date="2023" name="IScience">
        <title>Expanded male sex-determining region conserved during the evolution of homothallism in the green alga Volvox.</title>
        <authorList>
            <person name="Yamamoto K."/>
            <person name="Matsuzaki R."/>
            <person name="Mahakham W."/>
            <person name="Heman W."/>
            <person name="Sekimoto H."/>
            <person name="Kawachi M."/>
            <person name="Minakuchi Y."/>
            <person name="Toyoda A."/>
            <person name="Nozaki H."/>
        </authorList>
    </citation>
    <scope>NUCLEOTIDE SEQUENCE [LARGE SCALE GENOMIC DNA]</scope>
    <source>
        <strain evidence="8 9">NIES-4468</strain>
    </source>
</reference>
<organism evidence="8 9">
    <name type="scientific">Volvox africanus</name>
    <dbReference type="NCBI Taxonomy" id="51714"/>
    <lineage>
        <taxon>Eukaryota</taxon>
        <taxon>Viridiplantae</taxon>
        <taxon>Chlorophyta</taxon>
        <taxon>core chlorophytes</taxon>
        <taxon>Chlorophyceae</taxon>
        <taxon>CS clade</taxon>
        <taxon>Chlamydomonadales</taxon>
        <taxon>Volvocaceae</taxon>
        <taxon>Volvox</taxon>
    </lineage>
</organism>
<dbReference type="InterPro" id="IPR002872">
    <property type="entry name" value="Proline_DH_dom"/>
</dbReference>
<evidence type="ECO:0000256" key="5">
    <source>
        <dbReference type="RuleBase" id="RU364054"/>
    </source>
</evidence>
<keyword evidence="9" id="KW-1185">Reference proteome</keyword>
<dbReference type="PANTHER" id="PTHR13914:SF0">
    <property type="entry name" value="PROLINE DEHYDROGENASE 1, MITOCHONDRIAL"/>
    <property type="match status" value="1"/>
</dbReference>
<feature type="compositionally biased region" description="Low complexity" evidence="6">
    <location>
        <begin position="325"/>
        <end position="349"/>
    </location>
</feature>
<evidence type="ECO:0000256" key="4">
    <source>
        <dbReference type="ARBA" id="ARBA00023062"/>
    </source>
</evidence>
<evidence type="ECO:0000256" key="6">
    <source>
        <dbReference type="SAM" id="MobiDB-lite"/>
    </source>
</evidence>
<dbReference type="SUPFAM" id="SSF51730">
    <property type="entry name" value="FAD-linked oxidoreductase"/>
    <property type="match status" value="1"/>
</dbReference>
<keyword evidence="4 5" id="KW-0642">Proline metabolism</keyword>
<sequence>MRAILSVSPHPGGLCAFARRQPIGCRGHSSVAPVAGRASLPRREINSLNFKDHQVVYEHQSTEDIWWSLLVLQFCSFSPFAQHSEWLLQRNESRDTAAAAVATRMVPPWFLEAVYRHFCAGRSPSEVWARTNGLRAHGVAAILDLVETPEETGSAATPYQQHDEELKAEDEFDRRVDALIASVDMATAMPGTGFVVVHVPALSSPRLLEHVSAVLRQAFATFNPADVGMHTDTGTGDVEYGIASWETFQESYRKLAVAISDDAGVPRGLPSLASAAINADSSDGPHADYVSWCRQVKLRHLHLLAEGLQHLRDEEEEGEEDKLASSGTPGTASRRTTASRSASLTITPTQQQQLERLQNRLERLVERAEEKGVKLLFEADGRTEPHILWPALEHLAYGLMGKYNRTSANSAGEAVVFLSYGGTTASGRDVADVTRRLRAELSRAEREGYTLGVKLVDGPHVMGVPYANSIEILLRAARARRAELVLGSHSPAVVEAAVAGMVRVGLEAGEAPVYFQHLLGVADRLSFTLGKEGYKVYKYCPVGDVNKAMPYLVRRIQEMQVMLQGGGHHDLRLLQAELWRRLVHQPASELITQAEALFHPAASGSAAAQQQAVNGS</sequence>
<evidence type="ECO:0000256" key="2">
    <source>
        <dbReference type="ARBA" id="ARBA00012695"/>
    </source>
</evidence>
<gene>
    <name evidence="8" type="ORF">VaNZ11_016478</name>
</gene>
<keyword evidence="5" id="KW-0285">Flavoprotein</keyword>
<dbReference type="Proteomes" id="UP001165090">
    <property type="component" value="Unassembled WGS sequence"/>
</dbReference>
<keyword evidence="5" id="KW-0274">FAD</keyword>
<comment type="similarity">
    <text evidence="1 5">Belongs to the proline oxidase family.</text>
</comment>
<accession>A0ABQ5SNU4</accession>
<dbReference type="EC" id="1.5.5.2" evidence="2 5"/>
<dbReference type="Pfam" id="PF01619">
    <property type="entry name" value="Pro_dh"/>
    <property type="match status" value="1"/>
</dbReference>
<feature type="domain" description="Proline dehydrogenase" evidence="7">
    <location>
        <begin position="466"/>
        <end position="558"/>
    </location>
</feature>
<evidence type="ECO:0000313" key="9">
    <source>
        <dbReference type="Proteomes" id="UP001165090"/>
    </source>
</evidence>
<comment type="catalytic activity">
    <reaction evidence="5">
        <text>L-proline + a quinone = (S)-1-pyrroline-5-carboxylate + a quinol + H(+)</text>
        <dbReference type="Rhea" id="RHEA:23784"/>
        <dbReference type="ChEBI" id="CHEBI:15378"/>
        <dbReference type="ChEBI" id="CHEBI:17388"/>
        <dbReference type="ChEBI" id="CHEBI:24646"/>
        <dbReference type="ChEBI" id="CHEBI:60039"/>
        <dbReference type="ChEBI" id="CHEBI:132124"/>
        <dbReference type="EC" id="1.5.5.2"/>
    </reaction>
</comment>
<proteinExistence type="inferred from homology"/>
<evidence type="ECO:0000256" key="3">
    <source>
        <dbReference type="ARBA" id="ARBA00023002"/>
    </source>
</evidence>
<protein>
    <recommendedName>
        <fullName evidence="2 5">Proline dehydrogenase</fullName>
        <ecNumber evidence="2 5">1.5.5.2</ecNumber>
    </recommendedName>
</protein>
<comment type="function">
    <text evidence="5">Converts proline to delta-1-pyrroline-5-carboxylate.</text>
</comment>
<dbReference type="InterPro" id="IPR015659">
    <property type="entry name" value="Proline_oxidase"/>
</dbReference>
<comment type="caution">
    <text evidence="8">The sequence shown here is derived from an EMBL/GenBank/DDBJ whole genome shotgun (WGS) entry which is preliminary data.</text>
</comment>
<name>A0ABQ5SNU4_9CHLO</name>